<organism evidence="3 4">
    <name type="scientific">Pseudozyma hubeiensis (strain SY62)</name>
    <name type="common">Yeast</name>
    <dbReference type="NCBI Taxonomy" id="1305764"/>
    <lineage>
        <taxon>Eukaryota</taxon>
        <taxon>Fungi</taxon>
        <taxon>Dikarya</taxon>
        <taxon>Basidiomycota</taxon>
        <taxon>Ustilaginomycotina</taxon>
        <taxon>Ustilaginomycetes</taxon>
        <taxon>Ustilaginales</taxon>
        <taxon>Ustilaginaceae</taxon>
        <taxon>Pseudozyma</taxon>
    </lineage>
</organism>
<feature type="compositionally biased region" description="Polar residues" evidence="1">
    <location>
        <begin position="224"/>
        <end position="236"/>
    </location>
</feature>
<dbReference type="InterPro" id="IPR001810">
    <property type="entry name" value="F-box_dom"/>
</dbReference>
<feature type="region of interest" description="Disordered" evidence="1">
    <location>
        <begin position="83"/>
        <end position="107"/>
    </location>
</feature>
<dbReference type="GeneID" id="24112624"/>
<feature type="compositionally biased region" description="Acidic residues" evidence="1">
    <location>
        <begin position="364"/>
        <end position="395"/>
    </location>
</feature>
<sequence length="1098" mass="122074">MAQVQAHDEGQQHEQRRTGGLLGLPTELIHNILLSLPPLCIEHFSQTCKLARNRVYGELKTGDLHLWKQLYLQRFDNLPSLWDAPQSSTTQNDSHDQQNAASSPETHAVSNVMALVQLRDRAARLYAGDPSNHTPISLNFNAVLTALLSVIDTAVPPQSPDQCLNTVWLSDSILSSGQATWAQWVFPRSIMHSLDEFKNEAAAQISSKRSTSPQDRKRRRVSAANGSSEQNDQSGPSTSAAAAASSRRRSSSKSNADRPDSVRRRSARLLKLIYPEPLHPLVDAGLDIEALVQPQVRLAARIHCLHGIRAWKDSQKTRLTESPQEIPGQSSRDGLANEGAAQASTQDAAQNLEAPRAQETDANQADEGEGQDQQDEEENDDDDDDDDFDDDESFDEPPAAMLRHRPRVFGPSFGFCNAPDEEDEVRARMRQRVYDSGYYGWSNGYGPLHAWRRPLDPQADDQDDEDEDDAANDSDGDEDASMADAVTGQGSEDGDDDALREATELSDDDVPDDPIPIEIEVSRNGGTRRTFQVADRYGNPINSHQSTSWEASDGEHDQDDGSGQRRTDRTPFQPPDHGTYDAETRTFTYEGDLPIGIITGSHNIQVTVGGTVDFVATGSLNVRFVRPGMLAETMRVTSGHDADMTDDEDEDAIPDHDDPVVVELDGEEDDDVDNEDDDDFDGDANDWDDYADVDDDDDGLGHFGMFRPMAAAGGYRGCHANDEIKPLLQQHDAQREASDADDGKKGVSLRTKAIHWELVEAIMVVMYANLKEAIWLENWGFGIKIPKIYDEAGLLTKDPMEKREFLEFPTGWISSLPSPLPEVHVDSATDQSSGKWPSSPPRPNGSASTQDDEKPHDWARCESFWGGTYSFLDFSHFVDYNVRLARRRRQALVNAEASASASNGANGKASMRINQLDQLPKPNLAGLEEAVGDCLQLRLELLPKSQQPLYNEAEEGQADDDEYPTLFFRGTTVTYWGNEAPMPRGGVHGKVRPVYAREEDMDEVMWRCPRGKKKIEGLHWSLTHVYEGEDRWQLEGIQPGPPGTRAPIFGIWTDALHEEESPNGPFVYWMMDERPWKEIERLNREEAMAVAAARAATR</sequence>
<dbReference type="HOGENOM" id="CLU_284140_0_0_1"/>
<reference evidence="4" key="1">
    <citation type="journal article" date="2013" name="Genome Announc.">
        <title>Draft genome sequence of the basidiomycetous yeast-like fungus Pseudozyma hubeiensis SY62, which produces an abundant amount of the biosurfactant mannosylerythritol lipids.</title>
        <authorList>
            <person name="Konishi M."/>
            <person name="Hatada Y."/>
            <person name="Horiuchi J."/>
        </authorList>
    </citation>
    <scope>NUCLEOTIDE SEQUENCE [LARGE SCALE GENOMIC DNA]</scope>
    <source>
        <strain evidence="4">SY62</strain>
    </source>
</reference>
<dbReference type="Proteomes" id="UP000014071">
    <property type="component" value="Unassembled WGS sequence"/>
</dbReference>
<dbReference type="RefSeq" id="XP_012193345.1">
    <property type="nucleotide sequence ID" value="XM_012337955.1"/>
</dbReference>
<dbReference type="InterPro" id="IPR036047">
    <property type="entry name" value="F-box-like_dom_sf"/>
</dbReference>
<dbReference type="OrthoDB" id="3226064at2759"/>
<evidence type="ECO:0000313" key="4">
    <source>
        <dbReference type="Proteomes" id="UP000014071"/>
    </source>
</evidence>
<feature type="compositionally biased region" description="Polar residues" evidence="1">
    <location>
        <begin position="85"/>
        <end position="107"/>
    </location>
</feature>
<protein>
    <recommendedName>
        <fullName evidence="2">F-box domain-containing protein</fullName>
    </recommendedName>
</protein>
<feature type="region of interest" description="Disordered" evidence="1">
    <location>
        <begin position="315"/>
        <end position="421"/>
    </location>
</feature>
<feature type="region of interest" description="Disordered" evidence="1">
    <location>
        <begin position="639"/>
        <end position="658"/>
    </location>
</feature>
<feature type="compositionally biased region" description="Polar residues" evidence="1">
    <location>
        <begin position="320"/>
        <end position="332"/>
    </location>
</feature>
<proteinExistence type="predicted"/>
<keyword evidence="4" id="KW-1185">Reference proteome</keyword>
<feature type="compositionally biased region" description="Polar residues" evidence="1">
    <location>
        <begin position="204"/>
        <end position="213"/>
    </location>
</feature>
<dbReference type="SUPFAM" id="SSF81383">
    <property type="entry name" value="F-box domain"/>
    <property type="match status" value="1"/>
</dbReference>
<gene>
    <name evidence="3" type="ORF">PHSY_007361</name>
</gene>
<accession>R9PEG8</accession>
<feature type="region of interest" description="Disordered" evidence="1">
    <location>
        <begin position="823"/>
        <end position="855"/>
    </location>
</feature>
<name>R9PEG8_PSEHS</name>
<dbReference type="EMBL" id="DF238832">
    <property type="protein sequence ID" value="GAC99758.1"/>
    <property type="molecule type" value="Genomic_DNA"/>
</dbReference>
<dbReference type="Pfam" id="PF00646">
    <property type="entry name" value="F-box"/>
    <property type="match status" value="1"/>
</dbReference>
<feature type="compositionally biased region" description="Acidic residues" evidence="1">
    <location>
        <begin position="458"/>
        <end position="481"/>
    </location>
</feature>
<evidence type="ECO:0000313" key="3">
    <source>
        <dbReference type="EMBL" id="GAC99758.1"/>
    </source>
</evidence>
<feature type="domain" description="F-box" evidence="2">
    <location>
        <begin position="21"/>
        <end position="54"/>
    </location>
</feature>
<feature type="region of interest" description="Disordered" evidence="1">
    <location>
        <begin position="666"/>
        <end position="686"/>
    </location>
</feature>
<evidence type="ECO:0000256" key="1">
    <source>
        <dbReference type="SAM" id="MobiDB-lite"/>
    </source>
</evidence>
<feature type="region of interest" description="Disordered" evidence="1">
    <location>
        <begin position="437"/>
        <end position="582"/>
    </location>
</feature>
<evidence type="ECO:0000259" key="2">
    <source>
        <dbReference type="Pfam" id="PF00646"/>
    </source>
</evidence>
<dbReference type="AlphaFoldDB" id="R9PEG8"/>
<feature type="region of interest" description="Disordered" evidence="1">
    <location>
        <begin position="202"/>
        <end position="262"/>
    </location>
</feature>
<dbReference type="eggNOG" id="ENOG502S8VJ">
    <property type="taxonomic scope" value="Eukaryota"/>
</dbReference>
<feature type="compositionally biased region" description="Polar residues" evidence="1">
    <location>
        <begin position="540"/>
        <end position="550"/>
    </location>
</feature>